<dbReference type="Proteomes" id="UP001472677">
    <property type="component" value="Unassembled WGS sequence"/>
</dbReference>
<evidence type="ECO:0000313" key="2">
    <source>
        <dbReference type="EMBL" id="KAK8555312.1"/>
    </source>
</evidence>
<evidence type="ECO:0000256" key="1">
    <source>
        <dbReference type="SAM" id="MobiDB-lite"/>
    </source>
</evidence>
<feature type="compositionally biased region" description="Acidic residues" evidence="1">
    <location>
        <begin position="367"/>
        <end position="389"/>
    </location>
</feature>
<organism evidence="2 3">
    <name type="scientific">Hibiscus sabdariffa</name>
    <name type="common">roselle</name>
    <dbReference type="NCBI Taxonomy" id="183260"/>
    <lineage>
        <taxon>Eukaryota</taxon>
        <taxon>Viridiplantae</taxon>
        <taxon>Streptophyta</taxon>
        <taxon>Embryophyta</taxon>
        <taxon>Tracheophyta</taxon>
        <taxon>Spermatophyta</taxon>
        <taxon>Magnoliopsida</taxon>
        <taxon>eudicotyledons</taxon>
        <taxon>Gunneridae</taxon>
        <taxon>Pentapetalae</taxon>
        <taxon>rosids</taxon>
        <taxon>malvids</taxon>
        <taxon>Malvales</taxon>
        <taxon>Malvaceae</taxon>
        <taxon>Malvoideae</taxon>
        <taxon>Hibiscus</taxon>
    </lineage>
</organism>
<dbReference type="EMBL" id="JBBPBM010000018">
    <property type="protein sequence ID" value="KAK8555312.1"/>
    <property type="molecule type" value="Genomic_DNA"/>
</dbReference>
<gene>
    <name evidence="2" type="ORF">V6N12_009460</name>
</gene>
<feature type="compositionally biased region" description="Polar residues" evidence="1">
    <location>
        <begin position="10"/>
        <end position="29"/>
    </location>
</feature>
<feature type="region of interest" description="Disordered" evidence="1">
    <location>
        <begin position="278"/>
        <end position="301"/>
    </location>
</feature>
<proteinExistence type="predicted"/>
<name>A0ABR2E976_9ROSI</name>
<reference evidence="2 3" key="1">
    <citation type="journal article" date="2024" name="G3 (Bethesda)">
        <title>Genome assembly of Hibiscus sabdariffa L. provides insights into metabolisms of medicinal natural products.</title>
        <authorList>
            <person name="Kim T."/>
        </authorList>
    </citation>
    <scope>NUCLEOTIDE SEQUENCE [LARGE SCALE GENOMIC DNA]</scope>
    <source>
        <strain evidence="2">TK-2024</strain>
        <tissue evidence="2">Old leaves</tissue>
    </source>
</reference>
<comment type="caution">
    <text evidence="2">The sequence shown here is derived from an EMBL/GenBank/DDBJ whole genome shotgun (WGS) entry which is preliminary data.</text>
</comment>
<feature type="region of interest" description="Disordered" evidence="1">
    <location>
        <begin position="1"/>
        <end position="29"/>
    </location>
</feature>
<sequence length="389" mass="44975">MAPKKRSRNEASSSSNPNGAKPNLTTIYSESFNEPHNPSAMEFFKEFQSYQIHRERRPKLSFLTSSAFNLRYLGQLREWKLMPYLRIPARYYHNLVLIFYSNARCVFDEDKEEIEVVESYLMGRKFRLTPQIIADCLGIEDVGISDEGTQRHYPLGSVRDLDAHDRILHLRITWSFRPSGGKWSTIRNVDNFWMNCFRQNNRPNLARIMFIEIVDLVRNRHFVSVKSFTYGTALSYIFEKLNIDCSADLAISLTDPISEKSLRKAKFTFFNGEWVRNNELPQGVPPGDAEDAPQAPLEPPPPQAFSFDPLMQYLDGKFASLTTHMDEQFALVNNRLQALETRQASMDITLNAFRGEWRGHNLGPHVEDEDEDEDEAGEDEEDDDNEDMP</sequence>
<feature type="region of interest" description="Disordered" evidence="1">
    <location>
        <begin position="358"/>
        <end position="389"/>
    </location>
</feature>
<evidence type="ECO:0000313" key="3">
    <source>
        <dbReference type="Proteomes" id="UP001472677"/>
    </source>
</evidence>
<accession>A0ABR2E976</accession>
<protein>
    <submittedName>
        <fullName evidence="2">Uncharacterized protein</fullName>
    </submittedName>
</protein>
<keyword evidence="3" id="KW-1185">Reference proteome</keyword>